<comment type="caution">
    <text evidence="1">The sequence shown here is derived from an EMBL/GenBank/DDBJ whole genome shotgun (WGS) entry which is preliminary data.</text>
</comment>
<dbReference type="Proteomes" id="UP000605992">
    <property type="component" value="Unassembled WGS sequence"/>
</dbReference>
<reference evidence="1" key="1">
    <citation type="submission" date="2021-01" db="EMBL/GenBank/DDBJ databases">
        <title>Whole genome shotgun sequence of Planotetraspora thailandica NBRC 104271.</title>
        <authorList>
            <person name="Komaki H."/>
            <person name="Tamura T."/>
        </authorList>
    </citation>
    <scope>NUCLEOTIDE SEQUENCE</scope>
    <source>
        <strain evidence="1">NBRC 104271</strain>
    </source>
</reference>
<dbReference type="EMBL" id="BOOR01000006">
    <property type="protein sequence ID" value="GII52637.1"/>
    <property type="molecule type" value="Genomic_DNA"/>
</dbReference>
<dbReference type="RefSeq" id="WP_203942915.1">
    <property type="nucleotide sequence ID" value="NZ_BOOR01000006.1"/>
</dbReference>
<organism evidence="1 2">
    <name type="scientific">Planotetraspora thailandica</name>
    <dbReference type="NCBI Taxonomy" id="487172"/>
    <lineage>
        <taxon>Bacteria</taxon>
        <taxon>Bacillati</taxon>
        <taxon>Actinomycetota</taxon>
        <taxon>Actinomycetes</taxon>
        <taxon>Streptosporangiales</taxon>
        <taxon>Streptosporangiaceae</taxon>
        <taxon>Planotetraspora</taxon>
    </lineage>
</organism>
<keyword evidence="2" id="KW-1185">Reference proteome</keyword>
<gene>
    <name evidence="1" type="ORF">Pth03_10260</name>
</gene>
<dbReference type="AlphaFoldDB" id="A0A8J3UWE1"/>
<proteinExistence type="predicted"/>
<sequence>MRSAAAGSAAFLFWLCLQGERPGFVLEDRAGWERGVGDRSQPQEAPEIPARIPIPRTTTIQTGAPSGRFG</sequence>
<evidence type="ECO:0000313" key="2">
    <source>
        <dbReference type="Proteomes" id="UP000605992"/>
    </source>
</evidence>
<accession>A0A8J3UWE1</accession>
<evidence type="ECO:0000313" key="1">
    <source>
        <dbReference type="EMBL" id="GII52637.1"/>
    </source>
</evidence>
<name>A0A8J3UWE1_9ACTN</name>
<protein>
    <submittedName>
        <fullName evidence="1">Uncharacterized protein</fullName>
    </submittedName>
</protein>